<evidence type="ECO:0000313" key="6">
    <source>
        <dbReference type="EMBL" id="MEA9354983.1"/>
    </source>
</evidence>
<evidence type="ECO:0000313" key="7">
    <source>
        <dbReference type="Proteomes" id="UP001302274"/>
    </source>
</evidence>
<keyword evidence="2 6" id="KW-0328">Glycosyltransferase</keyword>
<evidence type="ECO:0000259" key="5">
    <source>
        <dbReference type="Pfam" id="PF00535"/>
    </source>
</evidence>
<evidence type="ECO:0000256" key="1">
    <source>
        <dbReference type="ARBA" id="ARBA00006739"/>
    </source>
</evidence>
<evidence type="ECO:0000256" key="3">
    <source>
        <dbReference type="ARBA" id="ARBA00022679"/>
    </source>
</evidence>
<evidence type="ECO:0000256" key="2">
    <source>
        <dbReference type="ARBA" id="ARBA00022676"/>
    </source>
</evidence>
<comment type="similarity">
    <text evidence="1">Belongs to the glycosyltransferase 2 family.</text>
</comment>
<dbReference type="EMBL" id="JAYGJQ010000001">
    <property type="protein sequence ID" value="MEA9354983.1"/>
    <property type="molecule type" value="Genomic_DNA"/>
</dbReference>
<dbReference type="InterPro" id="IPR001173">
    <property type="entry name" value="Glyco_trans_2-like"/>
</dbReference>
<dbReference type="PANTHER" id="PTHR43630">
    <property type="entry name" value="POLY-BETA-1,6-N-ACETYL-D-GLUCOSAMINE SYNTHASE"/>
    <property type="match status" value="1"/>
</dbReference>
<reference evidence="6 7" key="1">
    <citation type="submission" date="2023-11" db="EMBL/GenBank/DDBJ databases">
        <title>A Novel Polar Bacteriovorax (B. antarcticus) Isolated from the Biocrust in Antarctica.</title>
        <authorList>
            <person name="Mun W."/>
            <person name="Choi S.Y."/>
            <person name="Mitchell R.J."/>
        </authorList>
    </citation>
    <scope>NUCLEOTIDE SEQUENCE [LARGE SCALE GENOMIC DNA]</scope>
    <source>
        <strain evidence="6 7">PP10</strain>
    </source>
</reference>
<dbReference type="Proteomes" id="UP001302274">
    <property type="component" value="Unassembled WGS sequence"/>
</dbReference>
<dbReference type="GO" id="GO:0016757">
    <property type="term" value="F:glycosyltransferase activity"/>
    <property type="evidence" value="ECO:0007669"/>
    <property type="project" value="UniProtKB-KW"/>
</dbReference>
<name>A0ABU5VRF0_9BACT</name>
<comment type="caution">
    <text evidence="6">The sequence shown here is derived from an EMBL/GenBank/DDBJ whole genome shotgun (WGS) entry which is preliminary data.</text>
</comment>
<dbReference type="InterPro" id="IPR029044">
    <property type="entry name" value="Nucleotide-diphossugar_trans"/>
</dbReference>
<organism evidence="6 7">
    <name type="scientific">Bacteriovorax antarcticus</name>
    <dbReference type="NCBI Taxonomy" id="3088717"/>
    <lineage>
        <taxon>Bacteria</taxon>
        <taxon>Pseudomonadati</taxon>
        <taxon>Bdellovibrionota</taxon>
        <taxon>Bacteriovoracia</taxon>
        <taxon>Bacteriovoracales</taxon>
        <taxon>Bacteriovoracaceae</taxon>
        <taxon>Bacteriovorax</taxon>
    </lineage>
</organism>
<dbReference type="CDD" id="cd00761">
    <property type="entry name" value="Glyco_tranf_GTA_type"/>
    <property type="match status" value="1"/>
</dbReference>
<dbReference type="PANTHER" id="PTHR43630:SF1">
    <property type="entry name" value="POLY-BETA-1,6-N-ACETYL-D-GLUCOSAMINE SYNTHASE"/>
    <property type="match status" value="1"/>
</dbReference>
<feature type="transmembrane region" description="Helical" evidence="4">
    <location>
        <begin position="301"/>
        <end position="324"/>
    </location>
</feature>
<protein>
    <submittedName>
        <fullName evidence="6">Glycosyltransferase</fullName>
        <ecNumber evidence="6">2.4.-.-</ecNumber>
    </submittedName>
</protein>
<dbReference type="EC" id="2.4.-.-" evidence="6"/>
<dbReference type="Pfam" id="PF00535">
    <property type="entry name" value="Glycos_transf_2"/>
    <property type="match status" value="1"/>
</dbReference>
<dbReference type="RefSeq" id="WP_323574473.1">
    <property type="nucleotide sequence ID" value="NZ_JAYGJQ010000001.1"/>
</dbReference>
<keyword evidence="7" id="KW-1185">Reference proteome</keyword>
<accession>A0ABU5VRF0</accession>
<feature type="transmembrane region" description="Helical" evidence="4">
    <location>
        <begin position="253"/>
        <end position="280"/>
    </location>
</feature>
<keyword evidence="3 6" id="KW-0808">Transferase</keyword>
<evidence type="ECO:0000256" key="4">
    <source>
        <dbReference type="SAM" id="Phobius"/>
    </source>
</evidence>
<dbReference type="Gene3D" id="3.90.550.10">
    <property type="entry name" value="Spore Coat Polysaccharide Biosynthesis Protein SpsA, Chain A"/>
    <property type="match status" value="1"/>
</dbReference>
<feature type="domain" description="Glycosyltransferase 2-like" evidence="5">
    <location>
        <begin position="13"/>
        <end position="117"/>
    </location>
</feature>
<sequence length="336" mass="38463">MKILAGHVILSISFIIPAYNAEKNLRECLKAITALVSLDDEIILVNDASSDSTQKIASQHNCKIINLQKNGGAAHARNHGAKISSKDILVFIDSDVLISKENIENVRSYFQNNENIQTITANVDLENLQLGFFTDFKNLYMNYIISAGSLSVNYVYGSFCATRSKNYTPWPEEIRLTEDSLWGYQQKKSGFTIHSLSELKVKHLKEYSLKSLIRNDFLISSFFARAFLGFNRWNTLYSKESFGHTSKLQKISVILSMIVLMISPIAPFLSLGIFILWFVINIRFFQFLFLQRGVSFSLKSIAWYFFTSINYFIGICHGFCIYFMEKTNLTEEREIA</sequence>
<keyword evidence="4" id="KW-0812">Transmembrane</keyword>
<keyword evidence="4" id="KW-1133">Transmembrane helix</keyword>
<proteinExistence type="inferred from homology"/>
<keyword evidence="4" id="KW-0472">Membrane</keyword>
<dbReference type="SUPFAM" id="SSF53448">
    <property type="entry name" value="Nucleotide-diphospho-sugar transferases"/>
    <property type="match status" value="1"/>
</dbReference>
<gene>
    <name evidence="6" type="ORF">SHI21_02160</name>
</gene>